<sequence>MNFFGEFNYKLDEKGRLPVPPRFRMPLKDGLVLSPGPEKFIAAYSNKEWDRLSEQIETADTSASKLRKLKRSVFGQAFPVMLDGQGRISLPEKLRAYAGITADAVVVGVSGHLEIWDEAAWEVEKADDLEQAWDIIEGLETR</sequence>
<dbReference type="PROSITE" id="PS51740">
    <property type="entry name" value="SPOVT_ABRB"/>
    <property type="match status" value="2"/>
</dbReference>
<evidence type="ECO:0000259" key="8">
    <source>
        <dbReference type="PROSITE" id="PS51740"/>
    </source>
</evidence>
<dbReference type="NCBIfam" id="TIGR00242">
    <property type="entry name" value="division/cell wall cluster transcriptional repressor MraZ"/>
    <property type="match status" value="1"/>
</dbReference>
<dbReference type="InterPro" id="IPR035644">
    <property type="entry name" value="MraZ_C"/>
</dbReference>
<comment type="subunit">
    <text evidence="7">Forms oligomers.</text>
</comment>
<evidence type="ECO:0000256" key="6">
    <source>
        <dbReference type="ARBA" id="ARBA00023163"/>
    </source>
</evidence>
<keyword evidence="10" id="KW-1185">Reference proteome</keyword>
<dbReference type="CDD" id="cd16321">
    <property type="entry name" value="MraZ_C"/>
    <property type="match status" value="1"/>
</dbReference>
<dbReference type="PANTHER" id="PTHR34701:SF1">
    <property type="entry name" value="TRANSCRIPTIONAL REGULATOR MRAZ"/>
    <property type="match status" value="1"/>
</dbReference>
<dbReference type="SUPFAM" id="SSF89447">
    <property type="entry name" value="AbrB/MazE/MraZ-like"/>
    <property type="match status" value="1"/>
</dbReference>
<dbReference type="Proteomes" id="UP001375370">
    <property type="component" value="Chromosome"/>
</dbReference>
<evidence type="ECO:0000313" key="9">
    <source>
        <dbReference type="EMBL" id="WWX25811.1"/>
    </source>
</evidence>
<evidence type="ECO:0000313" key="10">
    <source>
        <dbReference type="Proteomes" id="UP001375370"/>
    </source>
</evidence>
<evidence type="ECO:0000256" key="7">
    <source>
        <dbReference type="HAMAP-Rule" id="MF_01008"/>
    </source>
</evidence>
<accession>A0ABZ2J4I2</accession>
<feature type="domain" description="SpoVT-AbrB" evidence="8">
    <location>
        <begin position="6"/>
        <end position="48"/>
    </location>
</feature>
<dbReference type="Pfam" id="PF02381">
    <property type="entry name" value="MraZ"/>
    <property type="match status" value="2"/>
</dbReference>
<keyword evidence="3" id="KW-0677">Repeat</keyword>
<keyword evidence="4 7" id="KW-0805">Transcription regulation</keyword>
<keyword evidence="2 7" id="KW-0963">Cytoplasm</keyword>
<organism evidence="9 10">
    <name type="scientific">Candidatus Dehalogenimonas loeffleri</name>
    <dbReference type="NCBI Taxonomy" id="3127115"/>
    <lineage>
        <taxon>Bacteria</taxon>
        <taxon>Bacillati</taxon>
        <taxon>Chloroflexota</taxon>
        <taxon>Dehalococcoidia</taxon>
        <taxon>Dehalococcoidales</taxon>
        <taxon>Dehalococcoidaceae</taxon>
        <taxon>Dehalogenimonas</taxon>
    </lineage>
</organism>
<evidence type="ECO:0000256" key="5">
    <source>
        <dbReference type="ARBA" id="ARBA00023125"/>
    </source>
</evidence>
<keyword evidence="5 7" id="KW-0238">DNA-binding</keyword>
<name>A0ABZ2J4I2_9CHLR</name>
<dbReference type="InterPro" id="IPR038619">
    <property type="entry name" value="MraZ_sf"/>
</dbReference>
<dbReference type="InterPro" id="IPR035642">
    <property type="entry name" value="MraZ_N"/>
</dbReference>
<dbReference type="HAMAP" id="MF_01008">
    <property type="entry name" value="MraZ"/>
    <property type="match status" value="1"/>
</dbReference>
<dbReference type="Gene3D" id="3.40.1550.20">
    <property type="entry name" value="Transcriptional regulator MraZ domain"/>
    <property type="match status" value="1"/>
</dbReference>
<dbReference type="InterPro" id="IPR003444">
    <property type="entry name" value="MraZ"/>
</dbReference>
<evidence type="ECO:0000256" key="2">
    <source>
        <dbReference type="ARBA" id="ARBA00022490"/>
    </source>
</evidence>
<dbReference type="EMBL" id="CP146612">
    <property type="protein sequence ID" value="WWX25811.1"/>
    <property type="molecule type" value="Genomic_DNA"/>
</dbReference>
<comment type="similarity">
    <text evidence="7">Belongs to the MraZ family.</text>
</comment>
<comment type="subcellular location">
    <subcellularLocation>
        <location evidence="7">Cytoplasm</location>
        <location evidence="7">Nucleoid</location>
    </subcellularLocation>
</comment>
<gene>
    <name evidence="7 9" type="primary">mraZ</name>
    <name evidence="9" type="ORF">V8247_02235</name>
</gene>
<proteinExistence type="inferred from homology"/>
<evidence type="ECO:0000256" key="4">
    <source>
        <dbReference type="ARBA" id="ARBA00023015"/>
    </source>
</evidence>
<protein>
    <recommendedName>
        <fullName evidence="1 7">Transcriptional regulator MraZ</fullName>
    </recommendedName>
</protein>
<feature type="domain" description="SpoVT-AbrB" evidence="8">
    <location>
        <begin position="77"/>
        <end position="120"/>
    </location>
</feature>
<dbReference type="CDD" id="cd16320">
    <property type="entry name" value="MraZ_N"/>
    <property type="match status" value="1"/>
</dbReference>
<evidence type="ECO:0000256" key="3">
    <source>
        <dbReference type="ARBA" id="ARBA00022737"/>
    </source>
</evidence>
<dbReference type="InterPro" id="IPR007159">
    <property type="entry name" value="SpoVT-AbrB_dom"/>
</dbReference>
<dbReference type="RefSeq" id="WP_338738351.1">
    <property type="nucleotide sequence ID" value="NZ_CP146612.1"/>
</dbReference>
<dbReference type="InterPro" id="IPR020603">
    <property type="entry name" value="MraZ_dom"/>
</dbReference>
<evidence type="ECO:0000256" key="1">
    <source>
        <dbReference type="ARBA" id="ARBA00013860"/>
    </source>
</evidence>
<dbReference type="PANTHER" id="PTHR34701">
    <property type="entry name" value="TRANSCRIPTIONAL REGULATOR MRAZ"/>
    <property type="match status" value="1"/>
</dbReference>
<reference evidence="9 10" key="1">
    <citation type="submission" date="2024-03" db="EMBL/GenBank/DDBJ databases">
        <title>A Dehalogenimonas Isolated from Estuarine Sediments Dihaloeliminates Chlorinated Alkanes.</title>
        <authorList>
            <person name="Yang Y."/>
            <person name="Wang H."/>
        </authorList>
    </citation>
    <scope>NUCLEOTIDE SEQUENCE [LARGE SCALE GENOMIC DNA]</scope>
    <source>
        <strain evidence="9 10">W</strain>
    </source>
</reference>
<dbReference type="InterPro" id="IPR037914">
    <property type="entry name" value="SpoVT-AbrB_sf"/>
</dbReference>
<keyword evidence="6 7" id="KW-0804">Transcription</keyword>